<accession>A0A0K2SKZ7</accession>
<dbReference type="InterPro" id="IPR001457">
    <property type="entry name" value="NADH_UbQ/plastoQ_OxRdtase_su6"/>
</dbReference>
<dbReference type="KEGG" id="lpil:LIP_1823"/>
<feature type="transmembrane region" description="Helical" evidence="2">
    <location>
        <begin position="100"/>
        <end position="121"/>
    </location>
</feature>
<evidence type="ECO:0000256" key="3">
    <source>
        <dbReference type="SAM" id="MobiDB-lite"/>
    </source>
</evidence>
<dbReference type="PANTHER" id="PTHR33269:SF17">
    <property type="entry name" value="NADH-UBIQUINONE OXIDOREDUCTASE CHAIN 6"/>
    <property type="match status" value="1"/>
</dbReference>
<dbReference type="GO" id="GO:0008137">
    <property type="term" value="F:NADH dehydrogenase (ubiquinone) activity"/>
    <property type="evidence" value="ECO:0007669"/>
    <property type="project" value="UniProtKB-UniRule"/>
</dbReference>
<dbReference type="PATRIC" id="fig|1555112.3.peg.1855"/>
<name>A0A0K2SKZ7_LIMPI</name>
<comment type="catalytic activity">
    <reaction evidence="2">
        <text>a quinone + NADH + 5 H(+)(in) = a quinol + NAD(+) + 4 H(+)(out)</text>
        <dbReference type="Rhea" id="RHEA:57888"/>
        <dbReference type="ChEBI" id="CHEBI:15378"/>
        <dbReference type="ChEBI" id="CHEBI:24646"/>
        <dbReference type="ChEBI" id="CHEBI:57540"/>
        <dbReference type="ChEBI" id="CHEBI:57945"/>
        <dbReference type="ChEBI" id="CHEBI:132124"/>
    </reaction>
</comment>
<comment type="function">
    <text evidence="2">NDH-1 shuttles electrons from NADH, via FMN and iron-sulfur (Fe-S) centers, to quinones in the respiratory chain. Couples the redox reaction to proton translocation (for every two electrons transferred, four hydrogen ions are translocated across the cytoplasmic membrane), and thus conserves the redox energy in a proton gradient.</text>
</comment>
<dbReference type="InterPro" id="IPR042106">
    <property type="entry name" value="Nuo/plastoQ_OxRdtase_6_NuoJ"/>
</dbReference>
<feature type="transmembrane region" description="Helical" evidence="2">
    <location>
        <begin position="6"/>
        <end position="24"/>
    </location>
</feature>
<keyword evidence="2" id="KW-1133">Transmembrane helix</keyword>
<feature type="transmembrane region" description="Helical" evidence="2">
    <location>
        <begin position="55"/>
        <end position="79"/>
    </location>
</feature>
<feature type="transmembrane region" description="Helical" evidence="2">
    <location>
        <begin position="31"/>
        <end position="49"/>
    </location>
</feature>
<keyword evidence="2" id="KW-0472">Membrane</keyword>
<evidence type="ECO:0000313" key="5">
    <source>
        <dbReference type="Proteomes" id="UP000065807"/>
    </source>
</evidence>
<dbReference type="STRING" id="1555112.LIP_1823"/>
<comment type="subcellular location">
    <subcellularLocation>
        <location evidence="2">Cell membrane</location>
        <topology evidence="2">Multi-pass membrane protein</topology>
    </subcellularLocation>
</comment>
<dbReference type="RefSeq" id="WP_068136846.1">
    <property type="nucleotide sequence ID" value="NZ_AP014924.1"/>
</dbReference>
<dbReference type="Proteomes" id="UP000065807">
    <property type="component" value="Chromosome"/>
</dbReference>
<sequence>MSLDLLAFIALGLVTLIAAYLVVASDNLMHAALFLGLSFVGVAGIYLILGAEFLAAAQILIYVGAITTLIVFGIMLSDLRDIRGGERRVWARVWQNLVSFRRGALPLLVSAGFAILMLLVYRQGAWPAEPPAASGANLGTVGNLLFSEYAIPFEIASVVLLVALIGAVALSRRDEAETPPVPAPHDGSPASARKEDA</sequence>
<reference evidence="5" key="2">
    <citation type="journal article" date="2016" name="Int. J. Syst. Evol. Microbiol.">
        <title>Complete genome sequence and cell structure of Limnochorda pilosa, a Gram-negative spore-former within the phylum Firmicutes.</title>
        <authorList>
            <person name="Watanabe M."/>
            <person name="Kojima H."/>
            <person name="Fukui M."/>
        </authorList>
    </citation>
    <scope>NUCLEOTIDE SEQUENCE [LARGE SCALE GENOMIC DNA]</scope>
    <source>
        <strain evidence="5">HC45</strain>
    </source>
</reference>
<dbReference type="OrthoDB" id="9814997at2"/>
<reference evidence="5" key="1">
    <citation type="submission" date="2015-07" db="EMBL/GenBank/DDBJ databases">
        <title>Complete genome sequence and phylogenetic analysis of Limnochorda pilosa.</title>
        <authorList>
            <person name="Watanabe M."/>
            <person name="Kojima H."/>
            <person name="Fukui M."/>
        </authorList>
    </citation>
    <scope>NUCLEOTIDE SEQUENCE [LARGE SCALE GENOMIC DNA]</scope>
    <source>
        <strain evidence="5">HC45</strain>
    </source>
</reference>
<keyword evidence="2" id="KW-0874">Quinone</keyword>
<dbReference type="EMBL" id="AP014924">
    <property type="protein sequence ID" value="BAS27667.1"/>
    <property type="molecule type" value="Genomic_DNA"/>
</dbReference>
<feature type="transmembrane region" description="Helical" evidence="2">
    <location>
        <begin position="149"/>
        <end position="170"/>
    </location>
</feature>
<dbReference type="GO" id="GO:0048038">
    <property type="term" value="F:quinone binding"/>
    <property type="evidence" value="ECO:0007669"/>
    <property type="project" value="UniProtKB-UniRule"/>
</dbReference>
<dbReference type="AlphaFoldDB" id="A0A0K2SKZ7"/>
<keyword evidence="4" id="KW-0830">Ubiquinone</keyword>
<dbReference type="PANTHER" id="PTHR33269">
    <property type="entry name" value="NADH-UBIQUINONE OXIDOREDUCTASE CHAIN 6"/>
    <property type="match status" value="1"/>
</dbReference>
<protein>
    <recommendedName>
        <fullName evidence="2">NADH-quinone oxidoreductase subunit J</fullName>
        <ecNumber evidence="2">7.1.1.-</ecNumber>
    </recommendedName>
</protein>
<evidence type="ECO:0000313" key="4">
    <source>
        <dbReference type="EMBL" id="BAS27667.1"/>
    </source>
</evidence>
<dbReference type="Pfam" id="PF00499">
    <property type="entry name" value="Oxidored_q3"/>
    <property type="match status" value="1"/>
</dbReference>
<evidence type="ECO:0000256" key="2">
    <source>
        <dbReference type="RuleBase" id="RU004429"/>
    </source>
</evidence>
<keyword evidence="2" id="KW-0520">NAD</keyword>
<comment type="similarity">
    <text evidence="1 2">Belongs to the complex I subunit 6 family.</text>
</comment>
<keyword evidence="5" id="KW-1185">Reference proteome</keyword>
<dbReference type="EC" id="7.1.1.-" evidence="2"/>
<feature type="region of interest" description="Disordered" evidence="3">
    <location>
        <begin position="174"/>
        <end position="197"/>
    </location>
</feature>
<proteinExistence type="inferred from homology"/>
<organism evidence="4 5">
    <name type="scientific">Limnochorda pilosa</name>
    <dbReference type="NCBI Taxonomy" id="1555112"/>
    <lineage>
        <taxon>Bacteria</taxon>
        <taxon>Bacillati</taxon>
        <taxon>Bacillota</taxon>
        <taxon>Limnochordia</taxon>
        <taxon>Limnochordales</taxon>
        <taxon>Limnochordaceae</taxon>
        <taxon>Limnochorda</taxon>
    </lineage>
</organism>
<gene>
    <name evidence="4" type="ORF">LIP_1823</name>
</gene>
<evidence type="ECO:0000256" key="1">
    <source>
        <dbReference type="ARBA" id="ARBA00005698"/>
    </source>
</evidence>
<keyword evidence="2" id="KW-0812">Transmembrane</keyword>
<dbReference type="Gene3D" id="1.20.120.1200">
    <property type="entry name" value="NADH-ubiquinone/plastoquinone oxidoreductase chain 6, subunit NuoJ"/>
    <property type="match status" value="1"/>
</dbReference>
<dbReference type="GO" id="GO:0005886">
    <property type="term" value="C:plasma membrane"/>
    <property type="evidence" value="ECO:0007669"/>
    <property type="project" value="UniProtKB-SubCell"/>
</dbReference>
<keyword evidence="2" id="KW-1003">Cell membrane</keyword>